<dbReference type="PROSITE" id="PS50949">
    <property type="entry name" value="HTH_GNTR"/>
    <property type="match status" value="1"/>
</dbReference>
<comment type="caution">
    <text evidence="5">The sequence shown here is derived from an EMBL/GenBank/DDBJ whole genome shotgun (WGS) entry which is preliminary data.</text>
</comment>
<proteinExistence type="predicted"/>
<dbReference type="EMBL" id="JAGGLB010000001">
    <property type="protein sequence ID" value="MBP1988434.1"/>
    <property type="molecule type" value="Genomic_DNA"/>
</dbReference>
<dbReference type="InterPro" id="IPR000524">
    <property type="entry name" value="Tscrpt_reg_HTH_GntR"/>
</dbReference>
<dbReference type="Gene3D" id="1.10.10.10">
    <property type="entry name" value="Winged helix-like DNA-binding domain superfamily/Winged helix DNA-binding domain"/>
    <property type="match status" value="1"/>
</dbReference>
<accession>A0ABS4ILJ0</accession>
<dbReference type="InterPro" id="IPR036388">
    <property type="entry name" value="WH-like_DNA-bd_sf"/>
</dbReference>
<dbReference type="PANTHER" id="PTHR43537:SF49">
    <property type="entry name" value="TRANSCRIPTIONAL REGULATORY PROTEIN"/>
    <property type="match status" value="1"/>
</dbReference>
<evidence type="ECO:0000256" key="2">
    <source>
        <dbReference type="ARBA" id="ARBA00023125"/>
    </source>
</evidence>
<dbReference type="InterPro" id="IPR036390">
    <property type="entry name" value="WH_DNA-bd_sf"/>
</dbReference>
<evidence type="ECO:0000313" key="6">
    <source>
        <dbReference type="Proteomes" id="UP001519287"/>
    </source>
</evidence>
<feature type="domain" description="HTH gntR-type" evidence="4">
    <location>
        <begin position="1"/>
        <end position="68"/>
    </location>
</feature>
<dbReference type="CDD" id="cd07377">
    <property type="entry name" value="WHTH_GntR"/>
    <property type="match status" value="1"/>
</dbReference>
<dbReference type="Pfam" id="PF00392">
    <property type="entry name" value="GntR"/>
    <property type="match status" value="1"/>
</dbReference>
<evidence type="ECO:0000313" key="5">
    <source>
        <dbReference type="EMBL" id="MBP1988434.1"/>
    </source>
</evidence>
<organism evidence="5 6">
    <name type="scientific">Paenibacillus eucommiae</name>
    <dbReference type="NCBI Taxonomy" id="1355755"/>
    <lineage>
        <taxon>Bacteria</taxon>
        <taxon>Bacillati</taxon>
        <taxon>Bacillota</taxon>
        <taxon>Bacilli</taxon>
        <taxon>Bacillales</taxon>
        <taxon>Paenibacillaceae</taxon>
        <taxon>Paenibacillus</taxon>
    </lineage>
</organism>
<dbReference type="PANTHER" id="PTHR43537">
    <property type="entry name" value="TRANSCRIPTIONAL REGULATOR, GNTR FAMILY"/>
    <property type="match status" value="1"/>
</dbReference>
<dbReference type="GO" id="GO:0003677">
    <property type="term" value="F:DNA binding"/>
    <property type="evidence" value="ECO:0007669"/>
    <property type="project" value="UniProtKB-KW"/>
</dbReference>
<dbReference type="SUPFAM" id="SSF46785">
    <property type="entry name" value="Winged helix' DNA-binding domain"/>
    <property type="match status" value="1"/>
</dbReference>
<reference evidence="5 6" key="1">
    <citation type="submission" date="2021-03" db="EMBL/GenBank/DDBJ databases">
        <title>Genomic Encyclopedia of Type Strains, Phase IV (KMG-IV): sequencing the most valuable type-strain genomes for metagenomic binning, comparative biology and taxonomic classification.</title>
        <authorList>
            <person name="Goeker M."/>
        </authorList>
    </citation>
    <scope>NUCLEOTIDE SEQUENCE [LARGE SCALE GENOMIC DNA]</scope>
    <source>
        <strain evidence="5 6">DSM 26048</strain>
    </source>
</reference>
<keyword evidence="3" id="KW-0804">Transcription</keyword>
<keyword evidence="1" id="KW-0805">Transcription regulation</keyword>
<keyword evidence="2 5" id="KW-0238">DNA-binding</keyword>
<keyword evidence="6" id="KW-1185">Reference proteome</keyword>
<dbReference type="PRINTS" id="PR00035">
    <property type="entry name" value="HTHGNTR"/>
</dbReference>
<evidence type="ECO:0000256" key="3">
    <source>
        <dbReference type="ARBA" id="ARBA00023163"/>
    </source>
</evidence>
<sequence length="223" mass="25815">MGLRDQAYSTIFQWIMSARLPRGSVTSEVELSSMLDMSRTPVRAALQQLETEGYVRIVPKHGVIILDTSAQRVSDLIEVIASLVCYAIAHSRHVGQDEMASSAADLWASAAYLLYKGEEIEASDLQTQEKTTFKVEALIAFEYQMLERIISICNNKEMDHTFKMTTTKLFWFQNKRRWHPPYHYETVECLEQFISRLTKRQAESLDTMDTLFAYFHILKKTWV</sequence>
<name>A0ABS4ILJ0_9BACL</name>
<dbReference type="SMART" id="SM00345">
    <property type="entry name" value="HTH_GNTR"/>
    <property type="match status" value="1"/>
</dbReference>
<protein>
    <submittedName>
        <fullName evidence="5">DNA-binding GntR family transcriptional regulator</fullName>
    </submittedName>
</protein>
<evidence type="ECO:0000256" key="1">
    <source>
        <dbReference type="ARBA" id="ARBA00023015"/>
    </source>
</evidence>
<gene>
    <name evidence="5" type="ORF">J2Z66_000029</name>
</gene>
<evidence type="ECO:0000259" key="4">
    <source>
        <dbReference type="PROSITE" id="PS50949"/>
    </source>
</evidence>
<dbReference type="Proteomes" id="UP001519287">
    <property type="component" value="Unassembled WGS sequence"/>
</dbReference>
<dbReference type="RefSeq" id="WP_209968315.1">
    <property type="nucleotide sequence ID" value="NZ_JAGGLB010000001.1"/>
</dbReference>